<sequence>MCITMVIIYSKSLEKKKGVDVTPSQSHSELTMNRGTTLFSFASVEADRWRDLGQGCGLQQDERSPNLESLWGTLAEVRPRSPFWARESDPTNIPITDLIQDLSLSDVKATSSPSAAPPSKRQCRSHSLSAWRPQGSRVWMPVEKRRCHSGGSAQRGSAGLPGGSPTMQRSSSFSLPARSNALDFSCFSFAGLQEPPKALSLSRELIIPTEPRYSSASGSPESMPELGRRLAPGGGLSRSRSQPCVLNDKKIGMKRRRPGEGKESRPSLDLAKMTQKLSLRNFQSLSWPGISGVDGCLSSEVPPSYCNTDLCGTDFTPVCDRNPDPEQKNGDGRGSTDDLSNEALDSDSVTSEDLTDNAKESDTERDVSQLGGELDIEQIERN</sequence>
<evidence type="ECO:0000313" key="3">
    <source>
        <dbReference type="Ensembl" id="ENSPKIP00000013689.1"/>
    </source>
</evidence>
<dbReference type="AlphaFoldDB" id="A0A3B3R673"/>
<dbReference type="Pfam" id="PF15242">
    <property type="entry name" value="FAM53"/>
    <property type="match status" value="2"/>
</dbReference>
<dbReference type="PANTHER" id="PTHR28567:SF1">
    <property type="entry name" value="PROTEIN FAM53B"/>
    <property type="match status" value="1"/>
</dbReference>
<feature type="region of interest" description="Disordered" evidence="2">
    <location>
        <begin position="211"/>
        <end position="270"/>
    </location>
</feature>
<feature type="region of interest" description="Disordered" evidence="2">
    <location>
        <begin position="108"/>
        <end position="129"/>
    </location>
</feature>
<feature type="compositionally biased region" description="Basic and acidic residues" evidence="2">
    <location>
        <begin position="322"/>
        <end position="336"/>
    </location>
</feature>
<name>A0A3B3R673_9TELE</name>
<dbReference type="GeneTree" id="ENSGT00530000063371"/>
<keyword evidence="4" id="KW-1185">Reference proteome</keyword>
<reference evidence="3" key="2">
    <citation type="submission" date="2025-09" db="UniProtKB">
        <authorList>
            <consortium name="Ensembl"/>
        </authorList>
    </citation>
    <scope>IDENTIFICATION</scope>
</reference>
<feature type="compositionally biased region" description="Basic and acidic residues" evidence="2">
    <location>
        <begin position="356"/>
        <end position="367"/>
    </location>
</feature>
<dbReference type="GO" id="GO:0090263">
    <property type="term" value="P:positive regulation of canonical Wnt signaling pathway"/>
    <property type="evidence" value="ECO:0007669"/>
    <property type="project" value="TreeGrafter"/>
</dbReference>
<feature type="region of interest" description="Disordered" evidence="2">
    <location>
        <begin position="322"/>
        <end position="382"/>
    </location>
</feature>
<dbReference type="Ensembl" id="ENSPKIT00000038117.1">
    <property type="protein sequence ID" value="ENSPKIP00000013689.1"/>
    <property type="gene ID" value="ENSPKIG00000001032.1"/>
</dbReference>
<comment type="similarity">
    <text evidence="1">Belongs to the FAM53 family.</text>
</comment>
<protein>
    <submittedName>
        <fullName evidence="3">Family with sequence similarity 53 member B</fullName>
    </submittedName>
</protein>
<accession>A0A3B3R673</accession>
<dbReference type="Proteomes" id="UP000261540">
    <property type="component" value="Unplaced"/>
</dbReference>
<organism evidence="3 4">
    <name type="scientific">Paramormyrops kingsleyae</name>
    <dbReference type="NCBI Taxonomy" id="1676925"/>
    <lineage>
        <taxon>Eukaryota</taxon>
        <taxon>Metazoa</taxon>
        <taxon>Chordata</taxon>
        <taxon>Craniata</taxon>
        <taxon>Vertebrata</taxon>
        <taxon>Euteleostomi</taxon>
        <taxon>Actinopterygii</taxon>
        <taxon>Neopterygii</taxon>
        <taxon>Teleostei</taxon>
        <taxon>Osteoglossocephala</taxon>
        <taxon>Osteoglossomorpha</taxon>
        <taxon>Osteoglossiformes</taxon>
        <taxon>Mormyridae</taxon>
        <taxon>Paramormyrops</taxon>
    </lineage>
</organism>
<dbReference type="GO" id="GO:0005634">
    <property type="term" value="C:nucleus"/>
    <property type="evidence" value="ECO:0007669"/>
    <property type="project" value="TreeGrafter"/>
</dbReference>
<feature type="compositionally biased region" description="Polar residues" evidence="2">
    <location>
        <begin position="165"/>
        <end position="174"/>
    </location>
</feature>
<dbReference type="PANTHER" id="PTHR28567">
    <property type="entry name" value="PROTEIN FAM53A-LIKE ISOFORM X1"/>
    <property type="match status" value="1"/>
</dbReference>
<evidence type="ECO:0000313" key="4">
    <source>
        <dbReference type="Proteomes" id="UP000261540"/>
    </source>
</evidence>
<evidence type="ECO:0000256" key="1">
    <source>
        <dbReference type="ARBA" id="ARBA00010984"/>
    </source>
</evidence>
<proteinExistence type="inferred from homology"/>
<dbReference type="InterPro" id="IPR029356">
    <property type="entry name" value="FAM53"/>
</dbReference>
<dbReference type="OrthoDB" id="9934966at2759"/>
<reference evidence="3" key="1">
    <citation type="submission" date="2025-08" db="UniProtKB">
        <authorList>
            <consortium name="Ensembl"/>
        </authorList>
    </citation>
    <scope>IDENTIFICATION</scope>
</reference>
<evidence type="ECO:0000256" key="2">
    <source>
        <dbReference type="SAM" id="MobiDB-lite"/>
    </source>
</evidence>
<feature type="region of interest" description="Disordered" evidence="2">
    <location>
        <begin position="146"/>
        <end position="174"/>
    </location>
</feature>
<feature type="compositionally biased region" description="Low complexity" evidence="2">
    <location>
        <begin position="109"/>
        <end position="119"/>
    </location>
</feature>
<dbReference type="GO" id="GO:0006606">
    <property type="term" value="P:protein import into nucleus"/>
    <property type="evidence" value="ECO:0007669"/>
    <property type="project" value="TreeGrafter"/>
</dbReference>